<feature type="chain" id="PRO_5035193002" evidence="1">
    <location>
        <begin position="24"/>
        <end position="106"/>
    </location>
</feature>
<organism evidence="2 3">
    <name type="scientific">Seohaeicola zhoushanensis</name>
    <dbReference type="NCBI Taxonomy" id="1569283"/>
    <lineage>
        <taxon>Bacteria</taxon>
        <taxon>Pseudomonadati</taxon>
        <taxon>Pseudomonadota</taxon>
        <taxon>Alphaproteobacteria</taxon>
        <taxon>Rhodobacterales</taxon>
        <taxon>Roseobacteraceae</taxon>
        <taxon>Seohaeicola</taxon>
    </lineage>
</organism>
<feature type="signal peptide" evidence="1">
    <location>
        <begin position="1"/>
        <end position="23"/>
    </location>
</feature>
<dbReference type="RefSeq" id="WP_189680900.1">
    <property type="nucleotide sequence ID" value="NZ_BNCJ01000008.1"/>
</dbReference>
<proteinExistence type="predicted"/>
<dbReference type="AlphaFoldDB" id="A0A8J3MAE0"/>
<reference evidence="2" key="1">
    <citation type="journal article" date="2014" name="Int. J. Syst. Evol. Microbiol.">
        <title>Complete genome sequence of Corynebacterium casei LMG S-19264T (=DSM 44701T), isolated from a smear-ripened cheese.</title>
        <authorList>
            <consortium name="US DOE Joint Genome Institute (JGI-PGF)"/>
            <person name="Walter F."/>
            <person name="Albersmeier A."/>
            <person name="Kalinowski J."/>
            <person name="Ruckert C."/>
        </authorList>
    </citation>
    <scope>NUCLEOTIDE SEQUENCE</scope>
    <source>
        <strain evidence="2">KCTC 42650</strain>
    </source>
</reference>
<comment type="caution">
    <text evidence="2">The sequence shown here is derived from an EMBL/GenBank/DDBJ whole genome shotgun (WGS) entry which is preliminary data.</text>
</comment>
<gene>
    <name evidence="2" type="ORF">GCM10017056_30000</name>
</gene>
<accession>A0A8J3MAE0</accession>
<protein>
    <submittedName>
        <fullName evidence="2">Uncharacterized protein</fullName>
    </submittedName>
</protein>
<sequence length="106" mass="11117">MAGFRNLSLIAALALALPAAALADDTLSQSCDMQARKISGHVPGLIPPVSMGPLTLKITGEVAVGVSNTRGAFVGTPDRGAGQRMMRRDQAEAEYKRLYADCMAGR</sequence>
<name>A0A8J3MAE0_9RHOB</name>
<keyword evidence="3" id="KW-1185">Reference proteome</keyword>
<evidence type="ECO:0000256" key="1">
    <source>
        <dbReference type="SAM" id="SignalP"/>
    </source>
</evidence>
<evidence type="ECO:0000313" key="3">
    <source>
        <dbReference type="Proteomes" id="UP000626220"/>
    </source>
</evidence>
<dbReference type="EMBL" id="BNCJ01000008">
    <property type="protein sequence ID" value="GHF56389.1"/>
    <property type="molecule type" value="Genomic_DNA"/>
</dbReference>
<reference evidence="2" key="2">
    <citation type="submission" date="2020-09" db="EMBL/GenBank/DDBJ databases">
        <authorList>
            <person name="Sun Q."/>
            <person name="Kim S."/>
        </authorList>
    </citation>
    <scope>NUCLEOTIDE SEQUENCE</scope>
    <source>
        <strain evidence="2">KCTC 42650</strain>
    </source>
</reference>
<dbReference type="Proteomes" id="UP000626220">
    <property type="component" value="Unassembled WGS sequence"/>
</dbReference>
<evidence type="ECO:0000313" key="2">
    <source>
        <dbReference type="EMBL" id="GHF56389.1"/>
    </source>
</evidence>
<keyword evidence="1" id="KW-0732">Signal</keyword>